<comment type="catalytic activity">
    <reaction evidence="1 10">
        <text>2-phosphoglycolate + H2O = glycolate + phosphate</text>
        <dbReference type="Rhea" id="RHEA:14369"/>
        <dbReference type="ChEBI" id="CHEBI:15377"/>
        <dbReference type="ChEBI" id="CHEBI:29805"/>
        <dbReference type="ChEBI" id="CHEBI:43474"/>
        <dbReference type="ChEBI" id="CHEBI:58033"/>
        <dbReference type="EC" id="3.1.3.18"/>
    </reaction>
</comment>
<feature type="binding site" evidence="10">
    <location>
        <position position="174"/>
    </location>
    <ligand>
        <name>Mg(2+)</name>
        <dbReference type="ChEBI" id="CHEBI:18420"/>
    </ligand>
</feature>
<evidence type="ECO:0000256" key="8">
    <source>
        <dbReference type="ARBA" id="ARBA00022842"/>
    </source>
</evidence>
<dbReference type="InterPro" id="IPR050155">
    <property type="entry name" value="HAD-like_hydrolase_sf"/>
</dbReference>
<protein>
    <recommendedName>
        <fullName evidence="5 10">Phosphoglycolate phosphatase</fullName>
        <shortName evidence="10">PGP</shortName>
        <shortName evidence="10">PGPase</shortName>
        <ecNumber evidence="5 10">3.1.3.18</ecNumber>
    </recommendedName>
</protein>
<comment type="function">
    <text evidence="10">Specifically catalyzes the dephosphorylation of 2-phosphoglycolate. Is involved in the dissimilation of the intracellular 2-phosphoglycolate formed during the DNA repair of 3'-phosphoglycolate ends, a major class of DNA lesions induced by oxidative stress.</text>
</comment>
<evidence type="ECO:0000256" key="2">
    <source>
        <dbReference type="ARBA" id="ARBA00001946"/>
    </source>
</evidence>
<evidence type="ECO:0000256" key="6">
    <source>
        <dbReference type="ARBA" id="ARBA00022723"/>
    </source>
</evidence>
<name>A0ABT6MT32_9GAMM</name>
<dbReference type="SFLD" id="SFLDS00003">
    <property type="entry name" value="Haloacid_Dehalogenase"/>
    <property type="match status" value="1"/>
</dbReference>
<dbReference type="NCBIfam" id="TIGR01549">
    <property type="entry name" value="HAD-SF-IA-v1"/>
    <property type="match status" value="1"/>
</dbReference>
<comment type="caution">
    <text evidence="11">The sequence shown here is derived from an EMBL/GenBank/DDBJ whole genome shotgun (WGS) entry which is preliminary data.</text>
</comment>
<sequence length="225" mass="24212">MTFPYRAALFDLDGTLIDSAGGIAEAVNRTLLDLGHAAQDEATVRAWIGDGARLLLRRALDHAGAILPDGDGFESAYALLMRHYGDSLPRQAVAYPGVEQALERLHGRGVRIALCTNKPARFIDPLLHALGWEARFEAIVGGDTLPERKPDARPLLHIAEGFGLSARECLMVGDSHTDAEAARAATMPLALVDYGYRRDFDLDSAGAWRVVGDLRELLAAAPAAC</sequence>
<evidence type="ECO:0000256" key="3">
    <source>
        <dbReference type="ARBA" id="ARBA00004818"/>
    </source>
</evidence>
<keyword evidence="12" id="KW-1185">Reference proteome</keyword>
<dbReference type="InterPro" id="IPR036412">
    <property type="entry name" value="HAD-like_sf"/>
</dbReference>
<dbReference type="InterPro" id="IPR023214">
    <property type="entry name" value="HAD_sf"/>
</dbReference>
<dbReference type="RefSeq" id="WP_280942997.1">
    <property type="nucleotide sequence ID" value="NZ_JARYGX010000023.1"/>
</dbReference>
<accession>A0ABT6MT32</accession>
<feature type="binding site" evidence="10">
    <location>
        <position position="11"/>
    </location>
    <ligand>
        <name>Mg(2+)</name>
        <dbReference type="ChEBI" id="CHEBI:18420"/>
    </ligand>
</feature>
<organism evidence="11 12">
    <name type="scientific">Luteimonas composti</name>
    <dbReference type="NCBI Taxonomy" id="398257"/>
    <lineage>
        <taxon>Bacteria</taxon>
        <taxon>Pseudomonadati</taxon>
        <taxon>Pseudomonadota</taxon>
        <taxon>Gammaproteobacteria</taxon>
        <taxon>Lysobacterales</taxon>
        <taxon>Lysobacteraceae</taxon>
        <taxon>Luteimonas</taxon>
    </lineage>
</organism>
<dbReference type="SFLD" id="SFLDG01129">
    <property type="entry name" value="C1.5:_HAD__Beta-PGM__Phosphata"/>
    <property type="match status" value="1"/>
</dbReference>
<dbReference type="PANTHER" id="PTHR43434">
    <property type="entry name" value="PHOSPHOGLYCOLATE PHOSPHATASE"/>
    <property type="match status" value="1"/>
</dbReference>
<gene>
    <name evidence="11" type="primary">gph</name>
    <name evidence="11" type="ORF">QF205_11995</name>
</gene>
<dbReference type="Gene3D" id="3.40.50.1000">
    <property type="entry name" value="HAD superfamily/HAD-like"/>
    <property type="match status" value="1"/>
</dbReference>
<comment type="pathway">
    <text evidence="3 10">Organic acid metabolism; glycolate biosynthesis; glycolate from 2-phosphoglycolate: step 1/1.</text>
</comment>
<keyword evidence="6 10" id="KW-0479">Metal-binding</keyword>
<dbReference type="Gene3D" id="1.10.150.240">
    <property type="entry name" value="Putative phosphatase, domain 2"/>
    <property type="match status" value="1"/>
</dbReference>
<evidence type="ECO:0000256" key="7">
    <source>
        <dbReference type="ARBA" id="ARBA00022801"/>
    </source>
</evidence>
<dbReference type="Pfam" id="PF00702">
    <property type="entry name" value="Hydrolase"/>
    <property type="match status" value="1"/>
</dbReference>
<keyword evidence="8 10" id="KW-0460">Magnesium</keyword>
<dbReference type="GO" id="GO:0008967">
    <property type="term" value="F:phosphoglycolate phosphatase activity"/>
    <property type="evidence" value="ECO:0007669"/>
    <property type="project" value="UniProtKB-EC"/>
</dbReference>
<reference evidence="11" key="2">
    <citation type="submission" date="2023-04" db="EMBL/GenBank/DDBJ databases">
        <authorList>
            <person name="Sun J.-Q."/>
        </authorList>
    </citation>
    <scope>NUCLEOTIDE SEQUENCE</scope>
    <source>
        <strain evidence="11">CC-YY355</strain>
    </source>
</reference>
<comment type="similarity">
    <text evidence="4 10">Belongs to the HAD-like hydrolase superfamily. CbbY/CbbZ/Gph/YieH family.</text>
</comment>
<feature type="binding site" evidence="10">
    <location>
        <position position="13"/>
    </location>
    <ligand>
        <name>Mg(2+)</name>
        <dbReference type="ChEBI" id="CHEBI:18420"/>
    </ligand>
</feature>
<evidence type="ECO:0000313" key="11">
    <source>
        <dbReference type="EMBL" id="MDH7453782.1"/>
    </source>
</evidence>
<evidence type="ECO:0000256" key="9">
    <source>
        <dbReference type="ARBA" id="ARBA00023277"/>
    </source>
</evidence>
<dbReference type="EC" id="3.1.3.18" evidence="5 10"/>
<dbReference type="InterPro" id="IPR006439">
    <property type="entry name" value="HAD-SF_hydro_IA"/>
</dbReference>
<dbReference type="SFLD" id="SFLDG01135">
    <property type="entry name" value="C1.5.6:_HAD__Beta-PGM__Phospha"/>
    <property type="match status" value="1"/>
</dbReference>
<dbReference type="Proteomes" id="UP001160550">
    <property type="component" value="Unassembled WGS sequence"/>
</dbReference>
<dbReference type="PRINTS" id="PR00413">
    <property type="entry name" value="HADHALOGNASE"/>
</dbReference>
<evidence type="ECO:0000256" key="10">
    <source>
        <dbReference type="HAMAP-Rule" id="MF_00495"/>
    </source>
</evidence>
<evidence type="ECO:0000313" key="12">
    <source>
        <dbReference type="Proteomes" id="UP001160550"/>
    </source>
</evidence>
<dbReference type="InterPro" id="IPR023198">
    <property type="entry name" value="PGP-like_dom2"/>
</dbReference>
<feature type="active site" description="Nucleophile" evidence="10">
    <location>
        <position position="11"/>
    </location>
</feature>
<keyword evidence="9 10" id="KW-0119">Carbohydrate metabolism</keyword>
<dbReference type="NCBIfam" id="TIGR01509">
    <property type="entry name" value="HAD-SF-IA-v3"/>
    <property type="match status" value="1"/>
</dbReference>
<evidence type="ECO:0000256" key="4">
    <source>
        <dbReference type="ARBA" id="ARBA00006171"/>
    </source>
</evidence>
<proteinExistence type="inferred from homology"/>
<dbReference type="NCBIfam" id="TIGR01449">
    <property type="entry name" value="PGP_bact"/>
    <property type="match status" value="1"/>
</dbReference>
<comment type="cofactor">
    <cofactor evidence="2 10">
        <name>Mg(2+)</name>
        <dbReference type="ChEBI" id="CHEBI:18420"/>
    </cofactor>
</comment>
<dbReference type="EMBL" id="JARYGX010000023">
    <property type="protein sequence ID" value="MDH7453782.1"/>
    <property type="molecule type" value="Genomic_DNA"/>
</dbReference>
<dbReference type="HAMAP" id="MF_00495">
    <property type="entry name" value="GPH_hydrolase_bact"/>
    <property type="match status" value="1"/>
</dbReference>
<reference evidence="11" key="1">
    <citation type="journal article" date="2007" name="Int. J. Syst. Evol. Microbiol.">
        <title>Luteimonas composti sp. nov., a moderately thermophilic bacterium isolated from food waste.</title>
        <authorList>
            <person name="Young C.C."/>
            <person name="Kampfer P."/>
            <person name="Chen W.M."/>
            <person name="Yen W.S."/>
            <person name="Arun A.B."/>
            <person name="Lai W.A."/>
            <person name="Shen F.T."/>
            <person name="Rekha P.D."/>
            <person name="Lin K.Y."/>
            <person name="Chou J.H."/>
        </authorList>
    </citation>
    <scope>NUCLEOTIDE SEQUENCE</scope>
    <source>
        <strain evidence="11">CC-YY355</strain>
    </source>
</reference>
<dbReference type="InterPro" id="IPR037512">
    <property type="entry name" value="PGPase_prok"/>
</dbReference>
<keyword evidence="7 10" id="KW-0378">Hydrolase</keyword>
<dbReference type="SUPFAM" id="SSF56784">
    <property type="entry name" value="HAD-like"/>
    <property type="match status" value="1"/>
</dbReference>
<evidence type="ECO:0000256" key="1">
    <source>
        <dbReference type="ARBA" id="ARBA00000830"/>
    </source>
</evidence>
<evidence type="ECO:0000256" key="5">
    <source>
        <dbReference type="ARBA" id="ARBA00013078"/>
    </source>
</evidence>
<dbReference type="PANTHER" id="PTHR43434:SF1">
    <property type="entry name" value="PHOSPHOGLYCOLATE PHOSPHATASE"/>
    <property type="match status" value="1"/>
</dbReference>